<proteinExistence type="predicted"/>
<dbReference type="AlphaFoldDB" id="A0A917BMW2"/>
<name>A0A917BMW2_9ACTN</name>
<organism evidence="3 4">
    <name type="scientific">Marmoricola endophyticus</name>
    <dbReference type="NCBI Taxonomy" id="2040280"/>
    <lineage>
        <taxon>Bacteria</taxon>
        <taxon>Bacillati</taxon>
        <taxon>Actinomycetota</taxon>
        <taxon>Actinomycetes</taxon>
        <taxon>Propionibacteriales</taxon>
        <taxon>Nocardioidaceae</taxon>
        <taxon>Marmoricola</taxon>
    </lineage>
</organism>
<accession>A0A917BMW2</accession>
<reference evidence="3" key="1">
    <citation type="journal article" date="2014" name="Int. J. Syst. Evol. Microbiol.">
        <title>Complete genome sequence of Corynebacterium casei LMG S-19264T (=DSM 44701T), isolated from a smear-ripened cheese.</title>
        <authorList>
            <consortium name="US DOE Joint Genome Institute (JGI-PGF)"/>
            <person name="Walter F."/>
            <person name="Albersmeier A."/>
            <person name="Kalinowski J."/>
            <person name="Ruckert C."/>
        </authorList>
    </citation>
    <scope>NUCLEOTIDE SEQUENCE</scope>
    <source>
        <strain evidence="3">CGMCC 1.16067</strain>
    </source>
</reference>
<evidence type="ECO:0000313" key="4">
    <source>
        <dbReference type="Proteomes" id="UP000649179"/>
    </source>
</evidence>
<dbReference type="InterPro" id="IPR011009">
    <property type="entry name" value="Kinase-like_dom_sf"/>
</dbReference>
<gene>
    <name evidence="3" type="ORF">GCM10011519_27660</name>
</gene>
<dbReference type="GO" id="GO:0016301">
    <property type="term" value="F:kinase activity"/>
    <property type="evidence" value="ECO:0007669"/>
    <property type="project" value="UniProtKB-KW"/>
</dbReference>
<reference evidence="3" key="2">
    <citation type="submission" date="2020-09" db="EMBL/GenBank/DDBJ databases">
        <authorList>
            <person name="Sun Q."/>
            <person name="Zhou Y."/>
        </authorList>
    </citation>
    <scope>NUCLEOTIDE SEQUENCE</scope>
    <source>
        <strain evidence="3">CGMCC 1.16067</strain>
    </source>
</reference>
<dbReference type="RefSeq" id="WP_188780302.1">
    <property type="nucleotide sequence ID" value="NZ_BMKQ01000001.1"/>
</dbReference>
<dbReference type="Pfam" id="PF13224">
    <property type="entry name" value="DUF4032"/>
    <property type="match status" value="1"/>
</dbReference>
<comment type="caution">
    <text evidence="3">The sequence shown here is derived from an EMBL/GenBank/DDBJ whole genome shotgun (WGS) entry which is preliminary data.</text>
</comment>
<dbReference type="InterPro" id="IPR025111">
    <property type="entry name" value="DUF4032"/>
</dbReference>
<evidence type="ECO:0000256" key="1">
    <source>
        <dbReference type="SAM" id="MobiDB-lite"/>
    </source>
</evidence>
<feature type="region of interest" description="Disordered" evidence="1">
    <location>
        <begin position="391"/>
        <end position="430"/>
    </location>
</feature>
<dbReference type="Proteomes" id="UP000649179">
    <property type="component" value="Unassembled WGS sequence"/>
</dbReference>
<dbReference type="SUPFAM" id="SSF56112">
    <property type="entry name" value="Protein kinase-like (PK-like)"/>
    <property type="match status" value="1"/>
</dbReference>
<feature type="domain" description="DUF4032" evidence="2">
    <location>
        <begin position="228"/>
        <end position="389"/>
    </location>
</feature>
<evidence type="ECO:0000259" key="2">
    <source>
        <dbReference type="Pfam" id="PF13224"/>
    </source>
</evidence>
<evidence type="ECO:0000313" key="3">
    <source>
        <dbReference type="EMBL" id="GGF52134.1"/>
    </source>
</evidence>
<keyword evidence="3" id="KW-0808">Transferase</keyword>
<keyword evidence="3" id="KW-0418">Kinase</keyword>
<dbReference type="EMBL" id="BMKQ01000001">
    <property type="protein sequence ID" value="GGF52134.1"/>
    <property type="molecule type" value="Genomic_DNA"/>
</dbReference>
<sequence length="430" mass="48238">MALRIVASRADPGLYTLPWHLPLEQWSEHVVALPRGLSRHVVRIIRLGGEVYALKETQEPIAWREHATLRDLRRMDLPTVVPHGVVTGRVDDEGDPLPAVLITRHLGHAMPYRTLFSHGVRADSLPQVVDALVVLLVRLHLADFYWGDVSLSNVLFRRNAGAFAAYLVDAETGELRDELPDRMREYDLEVGTANVFAELMDLKAGGLVDHDTDERHVIELIRERYDDLWAELTASEQFDVTEMWRIEQRVERLNDLGFDVEELDVVTDWDGATVRVQPRVVELGHHCRELRDLTGLDVEDNQARRLLNDLAAFTAFFGAEGEDRMVVASTWLHEVYEPVLAMVPPELRGKLEGPEIFHEILEHRWFLSERAGAEQGILEVARDYVDTVLPRRPDEALPAPGGEAGGQDEGLLLGEGDVDAPAAGSSAPAE</sequence>
<keyword evidence="4" id="KW-1185">Reference proteome</keyword>
<protein>
    <submittedName>
        <fullName evidence="3">LPS kinase</fullName>
    </submittedName>
</protein>